<evidence type="ECO:0000256" key="6">
    <source>
        <dbReference type="ARBA" id="ARBA00022547"/>
    </source>
</evidence>
<comment type="function">
    <text evidence="1">Mitochondrial membrane ATP synthase (F(1)F(0) ATP synthase or Complex V) produces ATP from ADP in the presence of a proton gradient across the membrane which is generated by electron transport complexes of the respiratory chain. F-type ATPases consist of two structural domains, F(1) - containing the extramembraneous catalytic core and F(0) - containing the membrane proton channel, linked together by a central stalk and a peripheral stalk. During catalysis, ATP synthesis in the catalytic domain of F(1) is coupled via a rotary mechanism of the central stalk subunits to proton translocation. Key component of the proton channel; it may play a direct role in the translocation of protons across the membrane.</text>
</comment>
<evidence type="ECO:0000256" key="2">
    <source>
        <dbReference type="ARBA" id="ARBA00004141"/>
    </source>
</evidence>
<evidence type="ECO:0000256" key="7">
    <source>
        <dbReference type="ARBA" id="ARBA00022692"/>
    </source>
</evidence>
<protein>
    <recommendedName>
        <fullName evidence="13">ATP synthase subunit a</fullName>
    </recommendedName>
</protein>
<comment type="similarity">
    <text evidence="3">Belongs to the ATPase A chain family.</text>
</comment>
<evidence type="ECO:0000256" key="1">
    <source>
        <dbReference type="ARBA" id="ARBA00002070"/>
    </source>
</evidence>
<dbReference type="Pfam" id="PF00119">
    <property type="entry name" value="ATP-synt_A"/>
    <property type="match status" value="1"/>
</dbReference>
<evidence type="ECO:0000256" key="9">
    <source>
        <dbReference type="ARBA" id="ARBA00022989"/>
    </source>
</evidence>
<keyword evidence="5" id="KW-0813">Transport</keyword>
<keyword evidence="12" id="KW-0066">ATP synthesis</keyword>
<geneLocation type="mitochondrion" evidence="15"/>
<dbReference type="CDD" id="cd00310">
    <property type="entry name" value="ATP-synt_Fo_a_6"/>
    <property type="match status" value="1"/>
</dbReference>
<evidence type="ECO:0000256" key="4">
    <source>
        <dbReference type="ARBA" id="ARBA00011648"/>
    </source>
</evidence>
<feature type="transmembrane region" description="Helical" evidence="14">
    <location>
        <begin position="72"/>
        <end position="92"/>
    </location>
</feature>
<dbReference type="GO" id="GO:0005743">
    <property type="term" value="C:mitochondrial inner membrane"/>
    <property type="evidence" value="ECO:0007669"/>
    <property type="project" value="UniProtKB-SubCell"/>
</dbReference>
<evidence type="ECO:0000256" key="14">
    <source>
        <dbReference type="SAM" id="Phobius"/>
    </source>
</evidence>
<dbReference type="Gene3D" id="1.20.120.220">
    <property type="entry name" value="ATP synthase, F0 complex, subunit A"/>
    <property type="match status" value="1"/>
</dbReference>
<dbReference type="PANTHER" id="PTHR11410:SF0">
    <property type="entry name" value="ATP SYNTHASE SUBUNIT A"/>
    <property type="match status" value="1"/>
</dbReference>
<keyword evidence="6" id="KW-0138">CF(0)</keyword>
<comment type="subunit">
    <text evidence="4">F-type ATPases have 2 components, CF(1) - the catalytic core - and CF(0) - the membrane proton channel. CF(1) has five subunits: alpha(3), beta(3), gamma(1), delta(1), epsilon(1). CF(0) has three main subunits: a, b and c.</text>
</comment>
<keyword evidence="7 14" id="KW-0812">Transmembrane</keyword>
<dbReference type="InterPro" id="IPR000568">
    <property type="entry name" value="ATP_synth_F0_asu"/>
</dbReference>
<keyword evidence="10" id="KW-0406">Ion transport</keyword>
<evidence type="ECO:0000256" key="10">
    <source>
        <dbReference type="ARBA" id="ARBA00023065"/>
    </source>
</evidence>
<evidence type="ECO:0000256" key="12">
    <source>
        <dbReference type="ARBA" id="ARBA00023310"/>
    </source>
</evidence>
<organism evidence="15">
    <name type="scientific">Cardiochiles fuscipennis</name>
    <dbReference type="NCBI Taxonomy" id="69312"/>
    <lineage>
        <taxon>Eukaryota</taxon>
        <taxon>Metazoa</taxon>
        <taxon>Ecdysozoa</taxon>
        <taxon>Arthropoda</taxon>
        <taxon>Hexapoda</taxon>
        <taxon>Insecta</taxon>
        <taxon>Pterygota</taxon>
        <taxon>Neoptera</taxon>
        <taxon>Endopterygota</taxon>
        <taxon>Hymenoptera</taxon>
        <taxon>Apocrita</taxon>
        <taxon>Ichneumonoidea</taxon>
        <taxon>Braconidae</taxon>
        <taxon>Cardiochilinae</taxon>
        <taxon>Cardiochiles</taxon>
    </lineage>
</organism>
<evidence type="ECO:0000256" key="5">
    <source>
        <dbReference type="ARBA" id="ARBA00022448"/>
    </source>
</evidence>
<evidence type="ECO:0000256" key="8">
    <source>
        <dbReference type="ARBA" id="ARBA00022781"/>
    </source>
</evidence>
<dbReference type="GO" id="GO:0046933">
    <property type="term" value="F:proton-transporting ATP synthase activity, rotational mechanism"/>
    <property type="evidence" value="ECO:0007669"/>
    <property type="project" value="TreeGrafter"/>
</dbReference>
<feature type="transmembrane region" description="Helical" evidence="14">
    <location>
        <begin position="43"/>
        <end position="60"/>
    </location>
</feature>
<dbReference type="NCBIfam" id="TIGR01131">
    <property type="entry name" value="ATP_synt_6_or_A"/>
    <property type="match status" value="1"/>
</dbReference>
<name>A0A0A6ZL35_9HYME</name>
<feature type="transmembrane region" description="Helical" evidence="14">
    <location>
        <begin position="14"/>
        <end position="36"/>
    </location>
</feature>
<dbReference type="InterPro" id="IPR045083">
    <property type="entry name" value="ATP_synth_F0_asu_bact/mt"/>
</dbReference>
<keyword evidence="15" id="KW-0496">Mitochondrion</keyword>
<keyword evidence="9 14" id="KW-1133">Transmembrane helix</keyword>
<gene>
    <name evidence="15" type="primary">ATP6</name>
</gene>
<sequence length="222" mass="26404">MLNLFSIFDPSTNLLYFLNWMSSMLSMVLFPQIYWFFASRLTLLLNILFLSLWSEFYLIFKNKFNMNNMVYLMGLFIFIFFNNFMGLFPYIFTSTSHLVFSLSFSLTMWFALMIFGWSLNTNFMFTHLVPMGTPFMLIFFMVLIELLSSLIRPLTLSIRLVANMVAGHLLITLMGNFISNFLYLYYFIIIFQMLLLILEFMVSLIQAYVFTILMVLYFKDTN</sequence>
<dbReference type="AlphaFoldDB" id="A0A0A6ZL35"/>
<dbReference type="GO" id="GO:0045259">
    <property type="term" value="C:proton-transporting ATP synthase complex"/>
    <property type="evidence" value="ECO:0007669"/>
    <property type="project" value="UniProtKB-KW"/>
</dbReference>
<dbReference type="EMBL" id="KF385870">
    <property type="protein sequence ID" value="AHA52491.1"/>
    <property type="molecule type" value="Genomic_DNA"/>
</dbReference>
<feature type="transmembrane region" description="Helical" evidence="14">
    <location>
        <begin position="99"/>
        <end position="119"/>
    </location>
</feature>
<keyword evidence="11 14" id="KW-0472">Membrane</keyword>
<feature type="transmembrane region" description="Helical" evidence="14">
    <location>
        <begin position="125"/>
        <end position="148"/>
    </location>
</feature>
<evidence type="ECO:0000256" key="13">
    <source>
        <dbReference type="RuleBase" id="RU004450"/>
    </source>
</evidence>
<dbReference type="SUPFAM" id="SSF81336">
    <property type="entry name" value="F1F0 ATP synthase subunit A"/>
    <property type="match status" value="1"/>
</dbReference>
<comment type="subcellular location">
    <subcellularLocation>
        <location evidence="2">Membrane</location>
        <topology evidence="2">Multi-pass membrane protein</topology>
    </subcellularLocation>
    <subcellularLocation>
        <location evidence="13">Mitochondrion inner membrane</location>
        <topology evidence="13">Multi-pass membrane protein</topology>
    </subcellularLocation>
</comment>
<dbReference type="InterPro" id="IPR023011">
    <property type="entry name" value="ATP_synth_F0_asu_AS"/>
</dbReference>
<evidence type="ECO:0000256" key="11">
    <source>
        <dbReference type="ARBA" id="ARBA00023136"/>
    </source>
</evidence>
<evidence type="ECO:0000313" key="15">
    <source>
        <dbReference type="EMBL" id="AHA52491.1"/>
    </source>
</evidence>
<proteinExistence type="inferred from homology"/>
<reference evidence="15" key="1">
    <citation type="submission" date="2013-07" db="EMBL/GenBank/DDBJ databases">
        <title>The comparative mitochondrial genomes from Braconidae subfamilies and the phylogeny of the Hymenoptera.</title>
        <authorList>
            <person name="Li Q."/>
            <person name="Wei S.J."/>
            <person name="Chen X.X."/>
        </authorList>
    </citation>
    <scope>NUCLEOTIDE SEQUENCE</scope>
</reference>
<dbReference type="PANTHER" id="PTHR11410">
    <property type="entry name" value="ATP SYNTHASE SUBUNIT A"/>
    <property type="match status" value="1"/>
</dbReference>
<dbReference type="PROSITE" id="PS00449">
    <property type="entry name" value="ATPASE_A"/>
    <property type="match status" value="1"/>
</dbReference>
<keyword evidence="8" id="KW-0375">Hydrogen ion transport</keyword>
<evidence type="ECO:0000256" key="3">
    <source>
        <dbReference type="ARBA" id="ARBA00006810"/>
    </source>
</evidence>
<feature type="transmembrane region" description="Helical" evidence="14">
    <location>
        <begin position="184"/>
        <end position="217"/>
    </location>
</feature>
<accession>A0A0A6ZL35</accession>
<dbReference type="InterPro" id="IPR035908">
    <property type="entry name" value="F0_ATP_A_sf"/>
</dbReference>
<dbReference type="PRINTS" id="PR00123">
    <property type="entry name" value="ATPASEA"/>
</dbReference>